<dbReference type="Gene3D" id="3.40.50.1820">
    <property type="entry name" value="alpha/beta hydrolase"/>
    <property type="match status" value="1"/>
</dbReference>
<organism evidence="1 2">
    <name type="scientific">Fibrisoma limi BUZ 3</name>
    <dbReference type="NCBI Taxonomy" id="1185876"/>
    <lineage>
        <taxon>Bacteria</taxon>
        <taxon>Pseudomonadati</taxon>
        <taxon>Bacteroidota</taxon>
        <taxon>Cytophagia</taxon>
        <taxon>Cytophagales</taxon>
        <taxon>Spirosomataceae</taxon>
        <taxon>Fibrisoma</taxon>
    </lineage>
</organism>
<dbReference type="eggNOG" id="COG0627">
    <property type="taxonomic scope" value="Bacteria"/>
</dbReference>
<protein>
    <submittedName>
        <fullName evidence="1">Putative esterase</fullName>
    </submittedName>
</protein>
<dbReference type="InterPro" id="IPR000801">
    <property type="entry name" value="Esterase-like"/>
</dbReference>
<reference evidence="1 2" key="1">
    <citation type="journal article" date="2012" name="J. Bacteriol.">
        <title>Genome Sequence of the Filamentous Bacterium Fibrisoma limi BUZ 3T.</title>
        <authorList>
            <person name="Filippini M."/>
            <person name="Qi W."/>
            <person name="Jaenicke S."/>
            <person name="Goesmann A."/>
            <person name="Smits T.H."/>
            <person name="Bagheri H.C."/>
        </authorList>
    </citation>
    <scope>NUCLEOTIDE SEQUENCE [LARGE SCALE GENOMIC DNA]</scope>
    <source>
        <strain evidence="2">BUZ 3T</strain>
    </source>
</reference>
<name>I2GJF3_9BACT</name>
<dbReference type="Proteomes" id="UP000009309">
    <property type="component" value="Unassembled WGS sequence"/>
</dbReference>
<dbReference type="SUPFAM" id="SSF53474">
    <property type="entry name" value="alpha/beta-Hydrolases"/>
    <property type="match status" value="1"/>
</dbReference>
<comment type="caution">
    <text evidence="1">The sequence shown here is derived from an EMBL/GenBank/DDBJ whole genome shotgun (WGS) entry which is preliminary data.</text>
</comment>
<dbReference type="EMBL" id="CAIT01000006">
    <property type="protein sequence ID" value="CCH54028.1"/>
    <property type="molecule type" value="Genomic_DNA"/>
</dbReference>
<dbReference type="PANTHER" id="PTHR48098">
    <property type="entry name" value="ENTEROCHELIN ESTERASE-RELATED"/>
    <property type="match status" value="1"/>
</dbReference>
<gene>
    <name evidence="1" type="ORF">BN8_03167</name>
</gene>
<sequence length="300" mass="33780">MRSDLSMLRLLLTVWVSVQLVSQALGARVDTIDVPSARMNRTLRAAVVLPERYLKAKKRDTQPFPVLYLLHGGTGSFRDWLTKPADNQLLHHLADQYNLIIVTPDGDQTSYYFDSPLVSSSQFETFISQELIHKIDNTYRTVRDRKGRIIAGLSMGGHGAMFIASRHPDLFAAAGSMSGVMNINTATWKVKPDFAKSRAENFAKLLGPPAAGDATYPGYTMVTLADRLKSNGLPLIFDIGVDDFLIETNRDLHRRLLENNTPHEYTERPGEHTWAYWENALPYQVLFFSRVLKANNVMVP</sequence>
<evidence type="ECO:0000313" key="2">
    <source>
        <dbReference type="Proteomes" id="UP000009309"/>
    </source>
</evidence>
<dbReference type="Pfam" id="PF00756">
    <property type="entry name" value="Esterase"/>
    <property type="match status" value="1"/>
</dbReference>
<dbReference type="GO" id="GO:0016747">
    <property type="term" value="F:acyltransferase activity, transferring groups other than amino-acyl groups"/>
    <property type="evidence" value="ECO:0007669"/>
    <property type="project" value="TreeGrafter"/>
</dbReference>
<keyword evidence="2" id="KW-1185">Reference proteome</keyword>
<dbReference type="PANTHER" id="PTHR48098:SF1">
    <property type="entry name" value="DIACYLGLYCEROL ACYLTRANSFERASE_MYCOLYLTRANSFERASE AG85A"/>
    <property type="match status" value="1"/>
</dbReference>
<dbReference type="AlphaFoldDB" id="I2GJF3"/>
<accession>I2GJF3</accession>
<dbReference type="InterPro" id="IPR029058">
    <property type="entry name" value="AB_hydrolase_fold"/>
</dbReference>
<dbReference type="InterPro" id="IPR050583">
    <property type="entry name" value="Mycobacterial_A85_antigen"/>
</dbReference>
<evidence type="ECO:0000313" key="1">
    <source>
        <dbReference type="EMBL" id="CCH54028.1"/>
    </source>
</evidence>
<dbReference type="STRING" id="1185876.BN8_03167"/>
<proteinExistence type="predicted"/>